<evidence type="ECO:0000313" key="10">
    <source>
        <dbReference type="Proteomes" id="UP001497516"/>
    </source>
</evidence>
<dbReference type="EMBL" id="OZ034819">
    <property type="protein sequence ID" value="CAL1396109.1"/>
    <property type="molecule type" value="Genomic_DNA"/>
</dbReference>
<accession>A0AAV2FCX0</accession>
<keyword evidence="5" id="KW-0408">Iron</keyword>
<dbReference type="PANTHER" id="PTHR21454">
    <property type="entry name" value="DPH3 HOMOLOG-RELATED"/>
    <property type="match status" value="1"/>
</dbReference>
<dbReference type="InterPro" id="IPR044248">
    <property type="entry name" value="DPH3/4-like"/>
</dbReference>
<evidence type="ECO:0000256" key="2">
    <source>
        <dbReference type="ARBA" id="ARBA00004496"/>
    </source>
</evidence>
<evidence type="ECO:0000259" key="7">
    <source>
        <dbReference type="PROSITE" id="PS50076"/>
    </source>
</evidence>
<protein>
    <submittedName>
        <fullName evidence="9">Uncharacterized protein</fullName>
    </submittedName>
</protein>
<comment type="subcellular location">
    <subcellularLocation>
        <location evidence="2">Cytoplasm</location>
    </subcellularLocation>
    <subcellularLocation>
        <location evidence="1">Nucleus</location>
    </subcellularLocation>
</comment>
<evidence type="ECO:0000256" key="4">
    <source>
        <dbReference type="ARBA" id="ARBA00022723"/>
    </source>
</evidence>
<name>A0AAV2FCX0_9ROSI</name>
<gene>
    <name evidence="9" type="ORF">LTRI10_LOCUS36494</name>
</gene>
<dbReference type="GO" id="GO:0005829">
    <property type="term" value="C:cytosol"/>
    <property type="evidence" value="ECO:0007669"/>
    <property type="project" value="TreeGrafter"/>
</dbReference>
<dbReference type="Proteomes" id="UP001497516">
    <property type="component" value="Chromosome 6"/>
</dbReference>
<dbReference type="SUPFAM" id="SSF46565">
    <property type="entry name" value="Chaperone J-domain"/>
    <property type="match status" value="1"/>
</dbReference>
<dbReference type="InterPro" id="IPR007872">
    <property type="entry name" value="DPH_MB_dom"/>
</dbReference>
<dbReference type="Pfam" id="PF05207">
    <property type="entry name" value="Zn_ribbon_CSL"/>
    <property type="match status" value="1"/>
</dbReference>
<organism evidence="9 10">
    <name type="scientific">Linum trigynum</name>
    <dbReference type="NCBI Taxonomy" id="586398"/>
    <lineage>
        <taxon>Eukaryota</taxon>
        <taxon>Viridiplantae</taxon>
        <taxon>Streptophyta</taxon>
        <taxon>Embryophyta</taxon>
        <taxon>Tracheophyta</taxon>
        <taxon>Spermatophyta</taxon>
        <taxon>Magnoliopsida</taxon>
        <taxon>eudicotyledons</taxon>
        <taxon>Gunneridae</taxon>
        <taxon>Pentapetalae</taxon>
        <taxon>rosids</taxon>
        <taxon>fabids</taxon>
        <taxon>Malpighiales</taxon>
        <taxon>Linaceae</taxon>
        <taxon>Linum</taxon>
    </lineage>
</organism>
<dbReference type="PRINTS" id="PR00625">
    <property type="entry name" value="JDOMAIN"/>
</dbReference>
<dbReference type="InterPro" id="IPR036671">
    <property type="entry name" value="DPH_MB_sf"/>
</dbReference>
<evidence type="ECO:0000259" key="8">
    <source>
        <dbReference type="PROSITE" id="PS51074"/>
    </source>
</evidence>
<evidence type="ECO:0000256" key="5">
    <source>
        <dbReference type="ARBA" id="ARBA00023004"/>
    </source>
</evidence>
<keyword evidence="10" id="KW-1185">Reference proteome</keyword>
<dbReference type="GO" id="GO:0017183">
    <property type="term" value="P:protein histidyl modification to diphthamide"/>
    <property type="evidence" value="ECO:0007669"/>
    <property type="project" value="InterPro"/>
</dbReference>
<dbReference type="InterPro" id="IPR036869">
    <property type="entry name" value="J_dom_sf"/>
</dbReference>
<dbReference type="PANTHER" id="PTHR21454:SF47">
    <property type="entry name" value="DNAJ HEAT SHOCK N-TERMINAL DOMAIN-CONTAINING PROTEIN"/>
    <property type="match status" value="1"/>
</dbReference>
<evidence type="ECO:0000313" key="9">
    <source>
        <dbReference type="EMBL" id="CAL1396109.1"/>
    </source>
</evidence>
<dbReference type="Gene3D" id="1.10.287.110">
    <property type="entry name" value="DnaJ domain"/>
    <property type="match status" value="1"/>
</dbReference>
<keyword evidence="6" id="KW-0539">Nucleus</keyword>
<dbReference type="PROSITE" id="PS50076">
    <property type="entry name" value="DNAJ_2"/>
    <property type="match status" value="1"/>
</dbReference>
<reference evidence="9 10" key="1">
    <citation type="submission" date="2024-04" db="EMBL/GenBank/DDBJ databases">
        <authorList>
            <person name="Fracassetti M."/>
        </authorList>
    </citation>
    <scope>NUCLEOTIDE SEQUENCE [LARGE SCALE GENOMIC DNA]</scope>
</reference>
<dbReference type="AlphaFoldDB" id="A0AAV2FCX0"/>
<evidence type="ECO:0000256" key="1">
    <source>
        <dbReference type="ARBA" id="ARBA00004123"/>
    </source>
</evidence>
<evidence type="ECO:0000256" key="3">
    <source>
        <dbReference type="ARBA" id="ARBA00006169"/>
    </source>
</evidence>
<evidence type="ECO:0000256" key="6">
    <source>
        <dbReference type="ARBA" id="ARBA00023242"/>
    </source>
</evidence>
<proteinExistence type="inferred from homology"/>
<dbReference type="SMART" id="SM00271">
    <property type="entry name" value="DnaJ"/>
    <property type="match status" value="1"/>
</dbReference>
<dbReference type="CDD" id="cd06257">
    <property type="entry name" value="DnaJ"/>
    <property type="match status" value="1"/>
</dbReference>
<feature type="domain" description="DPH-type MB" evidence="8">
    <location>
        <begin position="92"/>
        <end position="180"/>
    </location>
</feature>
<dbReference type="InterPro" id="IPR001623">
    <property type="entry name" value="DnaJ_domain"/>
</dbReference>
<keyword evidence="4" id="KW-0479">Metal-binding</keyword>
<dbReference type="GO" id="GO:0046872">
    <property type="term" value="F:metal ion binding"/>
    <property type="evidence" value="ECO:0007669"/>
    <property type="project" value="UniProtKB-KW"/>
</dbReference>
<dbReference type="Pfam" id="PF00226">
    <property type="entry name" value="DnaJ"/>
    <property type="match status" value="1"/>
</dbReference>
<feature type="domain" description="J" evidence="7">
    <location>
        <begin position="12"/>
        <end position="81"/>
    </location>
</feature>
<dbReference type="SUPFAM" id="SSF144217">
    <property type="entry name" value="CSL zinc finger"/>
    <property type="match status" value="1"/>
</dbReference>
<dbReference type="PROSITE" id="PS51074">
    <property type="entry name" value="DPH_MB"/>
    <property type="match status" value="1"/>
</dbReference>
<comment type="similarity">
    <text evidence="3">Belongs to the DPH4 family.</text>
</comment>
<dbReference type="GO" id="GO:0005634">
    <property type="term" value="C:nucleus"/>
    <property type="evidence" value="ECO:0007669"/>
    <property type="project" value="UniProtKB-SubCell"/>
</dbReference>
<sequence>MILGDGSVQRESHYEILSVKEGASYEEIRSGYRSAILNSHPDKAHKTSDSSAAADDKFLRVQKAWEILSDSRSRVAYDNELRASRRQQNASVSGDIDLTDVGVVVVEERGGDDVVVELCYDCRCGDCFSVDSSDLERMGYKLSRDRDYVWFEDDEGASRSAASVVVPCGSCSLRVRLSIETGLKVPFAGMPNV</sequence>
<dbReference type="Gene3D" id="3.10.660.10">
    <property type="entry name" value="DPH Zinc finger"/>
    <property type="match status" value="1"/>
</dbReference>